<dbReference type="Proteomes" id="UP000293952">
    <property type="component" value="Unassembled WGS sequence"/>
</dbReference>
<keyword evidence="11" id="KW-1185">Reference proteome</keyword>
<evidence type="ECO:0000256" key="5">
    <source>
        <dbReference type="ARBA" id="ARBA00051951"/>
    </source>
</evidence>
<dbReference type="InterPro" id="IPR027477">
    <property type="entry name" value="Succ_DH/fumarate_Rdtase_cat_sf"/>
</dbReference>
<dbReference type="InterPro" id="IPR003953">
    <property type="entry name" value="FAD-dep_OxRdtase_2_FAD-bd"/>
</dbReference>
<evidence type="ECO:0000259" key="9">
    <source>
        <dbReference type="Pfam" id="PF00890"/>
    </source>
</evidence>
<keyword evidence="3" id="KW-0274">FAD</keyword>
<comment type="cofactor">
    <cofactor evidence="1">
        <name>FAD</name>
        <dbReference type="ChEBI" id="CHEBI:57692"/>
    </cofactor>
</comment>
<dbReference type="PANTHER" id="PTHR43400">
    <property type="entry name" value="FUMARATE REDUCTASE"/>
    <property type="match status" value="1"/>
</dbReference>
<organism evidence="10 11">
    <name type="scientific">Brumimicrobium glaciale</name>
    <dbReference type="NCBI Taxonomy" id="200475"/>
    <lineage>
        <taxon>Bacteria</taxon>
        <taxon>Pseudomonadati</taxon>
        <taxon>Bacteroidota</taxon>
        <taxon>Flavobacteriia</taxon>
        <taxon>Flavobacteriales</taxon>
        <taxon>Crocinitomicaceae</taxon>
        <taxon>Brumimicrobium</taxon>
    </lineage>
</organism>
<accession>A0A4Q4KN67</accession>
<protein>
    <recommendedName>
        <fullName evidence="8">3-oxosteroid 1-dehydrogenase</fullName>
        <ecNumber evidence="7">1.3.99.4</ecNumber>
    </recommendedName>
</protein>
<dbReference type="SUPFAM" id="SSF56425">
    <property type="entry name" value="Succinate dehydrogenase/fumarate reductase flavoprotein, catalytic domain"/>
    <property type="match status" value="1"/>
</dbReference>
<evidence type="ECO:0000256" key="8">
    <source>
        <dbReference type="ARBA" id="ARBA00069709"/>
    </source>
</evidence>
<dbReference type="Pfam" id="PF00890">
    <property type="entry name" value="FAD_binding_2"/>
    <property type="match status" value="1"/>
</dbReference>
<proteinExistence type="inferred from homology"/>
<evidence type="ECO:0000256" key="7">
    <source>
        <dbReference type="ARBA" id="ARBA00066536"/>
    </source>
</evidence>
<comment type="similarity">
    <text evidence="6">Belongs to the FAD-dependent oxidoreductase 2 family. 3-oxosteroid dehydrogenase subfamily.</text>
</comment>
<evidence type="ECO:0000313" key="11">
    <source>
        <dbReference type="Proteomes" id="UP000293952"/>
    </source>
</evidence>
<dbReference type="RefSeq" id="WP_130092869.1">
    <property type="nucleotide sequence ID" value="NZ_SETE01000002.1"/>
</dbReference>
<reference evidence="10 11" key="1">
    <citation type="submission" date="2019-02" db="EMBL/GenBank/DDBJ databases">
        <title>Genome sequence of the sea-ice species Brumimicrobium glaciale.</title>
        <authorList>
            <person name="Bowman J.P."/>
        </authorList>
    </citation>
    <scope>NUCLEOTIDE SEQUENCE [LARGE SCALE GENOMIC DNA]</scope>
    <source>
        <strain evidence="10 11">IC156</strain>
    </source>
</reference>
<dbReference type="NCBIfam" id="NF009479">
    <property type="entry name" value="PRK12845.1"/>
    <property type="match status" value="1"/>
</dbReference>
<dbReference type="EMBL" id="SETE01000002">
    <property type="protein sequence ID" value="RYM34861.1"/>
    <property type="molecule type" value="Genomic_DNA"/>
</dbReference>
<dbReference type="GO" id="GO:0047571">
    <property type="term" value="F:3-oxosteroid 1-dehydrogenase activity"/>
    <property type="evidence" value="ECO:0007669"/>
    <property type="project" value="UniProtKB-EC"/>
</dbReference>
<comment type="catalytic activity">
    <reaction evidence="5">
        <text>a 3-oxosteroid + A = a 3-oxo-Delta(1)-steroid + AH2</text>
        <dbReference type="Rhea" id="RHEA:13329"/>
        <dbReference type="ChEBI" id="CHEBI:13193"/>
        <dbReference type="ChEBI" id="CHEBI:17499"/>
        <dbReference type="ChEBI" id="CHEBI:20156"/>
        <dbReference type="ChEBI" id="CHEBI:47788"/>
        <dbReference type="EC" id="1.3.99.4"/>
    </reaction>
</comment>
<dbReference type="SUPFAM" id="SSF51905">
    <property type="entry name" value="FAD/NAD(P)-binding domain"/>
    <property type="match status" value="1"/>
</dbReference>
<evidence type="ECO:0000313" key="10">
    <source>
        <dbReference type="EMBL" id="RYM34861.1"/>
    </source>
</evidence>
<keyword evidence="4" id="KW-0560">Oxidoreductase</keyword>
<gene>
    <name evidence="10" type="ORF">ERX46_05660</name>
</gene>
<comment type="caution">
    <text evidence="10">The sequence shown here is derived from an EMBL/GenBank/DDBJ whole genome shotgun (WGS) entry which is preliminary data.</text>
</comment>
<dbReference type="OrthoDB" id="9813348at2"/>
<feature type="domain" description="FAD-dependent oxidoreductase 2 FAD-binding" evidence="9">
    <location>
        <begin position="18"/>
        <end position="546"/>
    </location>
</feature>
<evidence type="ECO:0000256" key="4">
    <source>
        <dbReference type="ARBA" id="ARBA00023002"/>
    </source>
</evidence>
<dbReference type="PANTHER" id="PTHR43400:SF10">
    <property type="entry name" value="3-OXOSTEROID 1-DEHYDROGENASE"/>
    <property type="match status" value="1"/>
</dbReference>
<dbReference type="AlphaFoldDB" id="A0A4Q4KN67"/>
<dbReference type="InterPro" id="IPR050315">
    <property type="entry name" value="FAD-oxidoreductase_2"/>
</dbReference>
<evidence type="ECO:0000256" key="2">
    <source>
        <dbReference type="ARBA" id="ARBA00022630"/>
    </source>
</evidence>
<evidence type="ECO:0000256" key="3">
    <source>
        <dbReference type="ARBA" id="ARBA00022827"/>
    </source>
</evidence>
<name>A0A4Q4KN67_9FLAO</name>
<dbReference type="FunFam" id="3.50.50.60:FF:000208">
    <property type="entry name" value="3-ketosteroid dehydrogenase"/>
    <property type="match status" value="1"/>
</dbReference>
<dbReference type="Gene3D" id="3.50.50.60">
    <property type="entry name" value="FAD/NAD(P)-binding domain"/>
    <property type="match status" value="2"/>
</dbReference>
<dbReference type="InterPro" id="IPR036188">
    <property type="entry name" value="FAD/NAD-bd_sf"/>
</dbReference>
<sequence length="574" mass="62104">MTNNKSNVQSILEGSTVDLLVVGSGTGISAALAANEKGLSTMVIEKTEFVGGSTALSGGAFWIPANPTLKAGGSKDTIEKGRTYLKTLVKNDTPSERWENFLENGSATVEMLLRTTPMKFFWAKGYSDYHPEIPGGDPLGRTCECKPFDLKKLGDNLSNYRPSQMEAPVPMPVTGYDYKWMNLMVRKPFKSFPIIFKRLFQGIGGLIIGRKYAAGGQALGAGLYAGALNANIPVITNTKLVELLMDGENVVGAVVDQNGTIKTINVTKGVVLAAGGFDHNMPMRQKYQSASLQPNYSFGAEGNTGDAILLSQAIGADIDLMKQAWWFPAVAPVKKGDSPQVLLAERSLPGSFMVNSTGKRFINEATDYMSFGQKLLADEKEGTPIGDMWLVFDQTYRNRYILAGSLFPRAKLPEEWYNAGIAYSADSAEELAKAIGLPVNEFNSAFNRFNEMADKGKDEDYKRGDSAYDRYYGDPTVKPNPNLLALTDKLYAVKVVLSDLGTCGGLVADEHGRVLRKDKSTIEGLYAIGNTAANIFGKTYPGAGGTICQGLVYGYIVAQHASKKAPVNVKLQNA</sequence>
<dbReference type="EC" id="1.3.99.4" evidence="7"/>
<evidence type="ECO:0000256" key="6">
    <source>
        <dbReference type="ARBA" id="ARBA00061147"/>
    </source>
</evidence>
<evidence type="ECO:0000256" key="1">
    <source>
        <dbReference type="ARBA" id="ARBA00001974"/>
    </source>
</evidence>
<dbReference type="GO" id="GO:0008202">
    <property type="term" value="P:steroid metabolic process"/>
    <property type="evidence" value="ECO:0007669"/>
    <property type="project" value="UniProtKB-ARBA"/>
</dbReference>
<keyword evidence="2" id="KW-0285">Flavoprotein</keyword>